<gene>
    <name evidence="2" type="ORF">LY89DRAFT_683349</name>
</gene>
<dbReference type="SUPFAM" id="SSF51658">
    <property type="entry name" value="Xylose isomerase-like"/>
    <property type="match status" value="1"/>
</dbReference>
<dbReference type="InterPro" id="IPR013022">
    <property type="entry name" value="Xyl_isomerase-like_TIM-brl"/>
</dbReference>
<dbReference type="PANTHER" id="PTHR12110:SF38">
    <property type="entry name" value="DIOXYGENASE, PUTATIVE (AFU_ORTHOLOGUE AFUA_6G00240)-RELATED"/>
    <property type="match status" value="1"/>
</dbReference>
<proteinExistence type="predicted"/>
<dbReference type="AlphaFoldDB" id="A0A194XHC5"/>
<feature type="domain" description="Xylose isomerase-like TIM barrel" evidence="1">
    <location>
        <begin position="27"/>
        <end position="192"/>
    </location>
</feature>
<dbReference type="OrthoDB" id="5360893at2759"/>
<evidence type="ECO:0000259" key="1">
    <source>
        <dbReference type="Pfam" id="PF01261"/>
    </source>
</evidence>
<accession>A0A194XHC5</accession>
<keyword evidence="2" id="KW-0413">Isomerase</keyword>
<keyword evidence="3" id="KW-1185">Reference proteome</keyword>
<dbReference type="Proteomes" id="UP000070700">
    <property type="component" value="Unassembled WGS sequence"/>
</dbReference>
<name>A0A194XHC5_MOLSC</name>
<dbReference type="PANTHER" id="PTHR12110">
    <property type="entry name" value="HYDROXYPYRUVATE ISOMERASE"/>
    <property type="match status" value="1"/>
</dbReference>
<dbReference type="EMBL" id="KQ947411">
    <property type="protein sequence ID" value="KUJ19529.1"/>
    <property type="molecule type" value="Genomic_DNA"/>
</dbReference>
<dbReference type="InterPro" id="IPR050312">
    <property type="entry name" value="IolE/XylAMocC-like"/>
</dbReference>
<dbReference type="STRING" id="149040.A0A194XHC5"/>
<dbReference type="InterPro" id="IPR036237">
    <property type="entry name" value="Xyl_isomerase-like_sf"/>
</dbReference>
<dbReference type="InParanoid" id="A0A194XHC5"/>
<evidence type="ECO:0000313" key="3">
    <source>
        <dbReference type="Proteomes" id="UP000070700"/>
    </source>
</evidence>
<dbReference type="GO" id="GO:0016853">
    <property type="term" value="F:isomerase activity"/>
    <property type="evidence" value="ECO:0007669"/>
    <property type="project" value="UniProtKB-KW"/>
</dbReference>
<dbReference type="Pfam" id="PF01261">
    <property type="entry name" value="AP_endonuc_2"/>
    <property type="match status" value="1"/>
</dbReference>
<sequence length="198" mass="21533">MITNKLAIASPSLGLHPSHTLPNKILAVAQNGIQGVEVTYPDLEAYATTSSISMLDAASRIKNLCAENGITILSFASFQNFEGHASPLKERLAEASNWLAIIKALGAEYLQVPSSYDVNINRDHHVIISELRQLATLAAAEKPVIKIAYENLAWSTHCSLWQEALHIVNEVGMESFGLCLDSFHIAVALWGDPYHPSG</sequence>
<organism evidence="2 3">
    <name type="scientific">Mollisia scopiformis</name>
    <name type="common">Conifer needle endophyte fungus</name>
    <name type="synonym">Phialocephala scopiformis</name>
    <dbReference type="NCBI Taxonomy" id="149040"/>
    <lineage>
        <taxon>Eukaryota</taxon>
        <taxon>Fungi</taxon>
        <taxon>Dikarya</taxon>
        <taxon>Ascomycota</taxon>
        <taxon>Pezizomycotina</taxon>
        <taxon>Leotiomycetes</taxon>
        <taxon>Helotiales</taxon>
        <taxon>Mollisiaceae</taxon>
        <taxon>Mollisia</taxon>
    </lineage>
</organism>
<dbReference type="Gene3D" id="3.20.20.150">
    <property type="entry name" value="Divalent-metal-dependent TIM barrel enzymes"/>
    <property type="match status" value="1"/>
</dbReference>
<dbReference type="GeneID" id="28824414"/>
<protein>
    <submittedName>
        <fullName evidence="2">Xylose isomerase-like protein</fullName>
    </submittedName>
</protein>
<reference evidence="2 3" key="1">
    <citation type="submission" date="2015-10" db="EMBL/GenBank/DDBJ databases">
        <title>Full genome of DAOMC 229536 Phialocephala scopiformis, a fungal endophyte of spruce producing the potent anti-insectan compound rugulosin.</title>
        <authorList>
            <consortium name="DOE Joint Genome Institute"/>
            <person name="Walker A.K."/>
            <person name="Frasz S.L."/>
            <person name="Seifert K.A."/>
            <person name="Miller J.D."/>
            <person name="Mondo S.J."/>
            <person name="Labutti K."/>
            <person name="Lipzen A."/>
            <person name="Dockter R."/>
            <person name="Kennedy M."/>
            <person name="Grigoriev I.V."/>
            <person name="Spatafora J.W."/>
        </authorList>
    </citation>
    <scope>NUCLEOTIDE SEQUENCE [LARGE SCALE GENOMIC DNA]</scope>
    <source>
        <strain evidence="2 3">CBS 120377</strain>
    </source>
</reference>
<evidence type="ECO:0000313" key="2">
    <source>
        <dbReference type="EMBL" id="KUJ19529.1"/>
    </source>
</evidence>
<dbReference type="RefSeq" id="XP_018073884.1">
    <property type="nucleotide sequence ID" value="XM_018214688.1"/>
</dbReference>
<dbReference type="KEGG" id="psco:LY89DRAFT_683349"/>